<evidence type="ECO:0000313" key="3">
    <source>
        <dbReference type="Proteomes" id="UP000608923"/>
    </source>
</evidence>
<reference evidence="3" key="1">
    <citation type="journal article" date="2019" name="Int. J. Syst. Evol. Microbiol.">
        <title>The Global Catalogue of Microorganisms (GCM) 10K type strain sequencing project: providing services to taxonomists for standard genome sequencing and annotation.</title>
        <authorList>
            <consortium name="The Broad Institute Genomics Platform"/>
            <consortium name="The Broad Institute Genome Sequencing Center for Infectious Disease"/>
            <person name="Wu L."/>
            <person name="Ma J."/>
        </authorList>
    </citation>
    <scope>NUCLEOTIDE SEQUENCE [LARGE SCALE GENOMIC DNA]</scope>
    <source>
        <strain evidence="3">KCTC 42083</strain>
    </source>
</reference>
<dbReference type="EMBL" id="BMZN01000001">
    <property type="protein sequence ID" value="GHC38030.1"/>
    <property type="molecule type" value="Genomic_DNA"/>
</dbReference>
<feature type="compositionally biased region" description="Polar residues" evidence="1">
    <location>
        <begin position="141"/>
        <end position="154"/>
    </location>
</feature>
<feature type="region of interest" description="Disordered" evidence="1">
    <location>
        <begin position="126"/>
        <end position="154"/>
    </location>
</feature>
<name>A0A8H9IGF4_9BURK</name>
<dbReference type="AlphaFoldDB" id="A0A8H9IGF4"/>
<evidence type="ECO:0000313" key="2">
    <source>
        <dbReference type="EMBL" id="GHC38030.1"/>
    </source>
</evidence>
<comment type="caution">
    <text evidence="2">The sequence shown here is derived from an EMBL/GenBank/DDBJ whole genome shotgun (WGS) entry which is preliminary data.</text>
</comment>
<proteinExistence type="predicted"/>
<sequence>MLMLTTPAQATETVVSLVRDMLLLEAEQARQNMSTCTPATTRGEESDTAQIAESRSKALTAVSSLELKAIYGRDTRLLAEVRQGQRLLVFQQGQLWPIGRDRDQHMRLLSLSNRCIELEIGQVQQQTESQGQGQGQGQGQTPALANTAPRSEQLPPQTIKLCLAS</sequence>
<dbReference type="Proteomes" id="UP000608923">
    <property type="component" value="Unassembled WGS sequence"/>
</dbReference>
<accession>A0A8H9IGF4</accession>
<organism evidence="2 3">
    <name type="scientific">Alcaligenes pakistanensis</name>
    <dbReference type="NCBI Taxonomy" id="1482717"/>
    <lineage>
        <taxon>Bacteria</taxon>
        <taxon>Pseudomonadati</taxon>
        <taxon>Pseudomonadota</taxon>
        <taxon>Betaproteobacteria</taxon>
        <taxon>Burkholderiales</taxon>
        <taxon>Alcaligenaceae</taxon>
        <taxon>Alcaligenes</taxon>
    </lineage>
</organism>
<evidence type="ECO:0008006" key="4">
    <source>
        <dbReference type="Google" id="ProtNLM"/>
    </source>
</evidence>
<keyword evidence="3" id="KW-1185">Reference proteome</keyword>
<protein>
    <recommendedName>
        <fullName evidence="4">Type IV pilus biogenesis protein PilP</fullName>
    </recommendedName>
</protein>
<gene>
    <name evidence="2" type="ORF">GCM10010096_04600</name>
</gene>
<evidence type="ECO:0000256" key="1">
    <source>
        <dbReference type="SAM" id="MobiDB-lite"/>
    </source>
</evidence>